<reference evidence="2" key="1">
    <citation type="journal article" date="2022" name="Mol. Ecol. Resour.">
        <title>The genomes of chicory, endive, great burdock and yacon provide insights into Asteraceae palaeo-polyploidization history and plant inulin production.</title>
        <authorList>
            <person name="Fan W."/>
            <person name="Wang S."/>
            <person name="Wang H."/>
            <person name="Wang A."/>
            <person name="Jiang F."/>
            <person name="Liu H."/>
            <person name="Zhao H."/>
            <person name="Xu D."/>
            <person name="Zhang Y."/>
        </authorList>
    </citation>
    <scope>NUCLEOTIDE SEQUENCE [LARGE SCALE GENOMIC DNA]</scope>
    <source>
        <strain evidence="2">cv. Yunnan</strain>
    </source>
</reference>
<dbReference type="EMBL" id="CM042040">
    <property type="protein sequence ID" value="KAI3716602.1"/>
    <property type="molecule type" value="Genomic_DNA"/>
</dbReference>
<evidence type="ECO:0000313" key="1">
    <source>
        <dbReference type="EMBL" id="KAI3716602.1"/>
    </source>
</evidence>
<protein>
    <submittedName>
        <fullName evidence="1">Uncharacterized protein</fullName>
    </submittedName>
</protein>
<comment type="caution">
    <text evidence="1">The sequence shown here is derived from an EMBL/GenBank/DDBJ whole genome shotgun (WGS) entry which is preliminary data.</text>
</comment>
<reference evidence="1 2" key="2">
    <citation type="journal article" date="2022" name="Mol. Ecol. Resour.">
        <title>The genomes of chicory, endive, great burdock and yacon provide insights into Asteraceae paleo-polyploidization history and plant inulin production.</title>
        <authorList>
            <person name="Fan W."/>
            <person name="Wang S."/>
            <person name="Wang H."/>
            <person name="Wang A."/>
            <person name="Jiang F."/>
            <person name="Liu H."/>
            <person name="Zhao H."/>
            <person name="Xu D."/>
            <person name="Zhang Y."/>
        </authorList>
    </citation>
    <scope>NUCLEOTIDE SEQUENCE [LARGE SCALE GENOMIC DNA]</scope>
    <source>
        <strain evidence="2">cv. Yunnan</strain>
        <tissue evidence="1">Leaves</tissue>
    </source>
</reference>
<sequence>MSASMQKRGKESGKESRHPIGKENIPDWANQVIVSEFDSNDNSPSEPLLVGMDTTPSMQEENHKISAAPDVTMQSYEPMHVIIEDGTIDIGRNNLMSKESGLVEGGVLMNMEYAGDSILNDFSCGDSHEANQNAEEEGDPEVSSDQSTKLKSFVSGNLSLEVPKMNLNLPETVVVEENAGTTIYKTDWESIVQEPVAIIWPEVWSDNTQLNEENLAWKETIRTVKAKWEEWDQSKLVNLYKPEDLPPLTYAKVQGKPLFDEHDKIVECLAKWGNTPKSQDHAAWRKVYTKNGKKSLWLDVEKNACPKEEYLQRKKIKKNKRGGRFKQSKLIQGDGAEGNGSIRDGAGNVYI</sequence>
<evidence type="ECO:0000313" key="2">
    <source>
        <dbReference type="Proteomes" id="UP001056120"/>
    </source>
</evidence>
<gene>
    <name evidence="1" type="ORF">L1987_67589</name>
</gene>
<organism evidence="1 2">
    <name type="scientific">Smallanthus sonchifolius</name>
    <dbReference type="NCBI Taxonomy" id="185202"/>
    <lineage>
        <taxon>Eukaryota</taxon>
        <taxon>Viridiplantae</taxon>
        <taxon>Streptophyta</taxon>
        <taxon>Embryophyta</taxon>
        <taxon>Tracheophyta</taxon>
        <taxon>Spermatophyta</taxon>
        <taxon>Magnoliopsida</taxon>
        <taxon>eudicotyledons</taxon>
        <taxon>Gunneridae</taxon>
        <taxon>Pentapetalae</taxon>
        <taxon>asterids</taxon>
        <taxon>campanulids</taxon>
        <taxon>Asterales</taxon>
        <taxon>Asteraceae</taxon>
        <taxon>Asteroideae</taxon>
        <taxon>Heliantheae alliance</taxon>
        <taxon>Millerieae</taxon>
        <taxon>Smallanthus</taxon>
    </lineage>
</organism>
<dbReference type="Proteomes" id="UP001056120">
    <property type="component" value="Linkage Group LG23"/>
</dbReference>
<proteinExistence type="predicted"/>
<name>A0ACB9B2B3_9ASTR</name>
<accession>A0ACB9B2B3</accession>
<keyword evidence="2" id="KW-1185">Reference proteome</keyword>